<dbReference type="Proteomes" id="UP000824782">
    <property type="component" value="Unassembled WGS sequence"/>
</dbReference>
<accession>A0AAV6ZJ90</accession>
<dbReference type="InterPro" id="IPR042342">
    <property type="entry name" value="TTC22"/>
</dbReference>
<reference evidence="1" key="1">
    <citation type="thesis" date="2020" institute="ProQuest LLC" country="789 East Eisenhower Parkway, Ann Arbor, MI, USA">
        <title>Comparative Genomics and Chromosome Evolution.</title>
        <authorList>
            <person name="Mudd A.B."/>
        </authorList>
    </citation>
    <scope>NUCLEOTIDE SEQUENCE</scope>
    <source>
        <strain evidence="1">237g6f4</strain>
        <tissue evidence="1">Blood</tissue>
    </source>
</reference>
<organism evidence="1 2">
    <name type="scientific">Engystomops pustulosus</name>
    <name type="common">Tungara frog</name>
    <name type="synonym">Physalaemus pustulosus</name>
    <dbReference type="NCBI Taxonomy" id="76066"/>
    <lineage>
        <taxon>Eukaryota</taxon>
        <taxon>Metazoa</taxon>
        <taxon>Chordata</taxon>
        <taxon>Craniata</taxon>
        <taxon>Vertebrata</taxon>
        <taxon>Euteleostomi</taxon>
        <taxon>Amphibia</taxon>
        <taxon>Batrachia</taxon>
        <taxon>Anura</taxon>
        <taxon>Neobatrachia</taxon>
        <taxon>Hyloidea</taxon>
        <taxon>Leptodactylidae</taxon>
        <taxon>Leiuperinae</taxon>
        <taxon>Engystomops</taxon>
    </lineage>
</organism>
<keyword evidence="2" id="KW-1185">Reference proteome</keyword>
<proteinExistence type="predicted"/>
<dbReference type="PANTHER" id="PTHR16253:SF0">
    <property type="entry name" value="TETRATRICOPEPTIDE REPEAT PROTEIN 22"/>
    <property type="match status" value="1"/>
</dbReference>
<gene>
    <name evidence="1" type="ORF">GDO81_021374</name>
</gene>
<evidence type="ECO:0000313" key="1">
    <source>
        <dbReference type="EMBL" id="KAG8549376.1"/>
    </source>
</evidence>
<protein>
    <submittedName>
        <fullName evidence="1">Uncharacterized protein</fullName>
    </submittedName>
</protein>
<comment type="caution">
    <text evidence="1">The sequence shown here is derived from an EMBL/GenBank/DDBJ whole genome shotgun (WGS) entry which is preliminary data.</text>
</comment>
<sequence>MYVRDLERAKLGLGGLPDRTHLINAKCDLDSIIHVYPCLKTYLEMAQVCYYSGVDAVQELMLTDEDSINQALVLHARAMGVRPGRYPPRAAAAEGKVSAVERRELNAMESFKKSIHGEQRAP</sequence>
<name>A0AAV6ZJ90_ENGPU</name>
<evidence type="ECO:0000313" key="2">
    <source>
        <dbReference type="Proteomes" id="UP000824782"/>
    </source>
</evidence>
<dbReference type="PANTHER" id="PTHR16253">
    <property type="entry name" value="TETRATRICOPEPTIDE REPEAT PROTEIN 22"/>
    <property type="match status" value="1"/>
</dbReference>
<dbReference type="EMBL" id="WNYA01000189">
    <property type="protein sequence ID" value="KAG8549376.1"/>
    <property type="molecule type" value="Genomic_DNA"/>
</dbReference>
<dbReference type="AlphaFoldDB" id="A0AAV6ZJ90"/>